<proteinExistence type="predicted"/>
<dbReference type="AlphaFoldDB" id="A0A8A3PKL6"/>
<dbReference type="OrthoDB" id="3508433at2759"/>
<dbReference type="Proteomes" id="UP000672032">
    <property type="component" value="Chromosome 6"/>
</dbReference>
<evidence type="ECO:0000313" key="2">
    <source>
        <dbReference type="Proteomes" id="UP000672032"/>
    </source>
</evidence>
<protein>
    <submittedName>
        <fullName evidence="1">Uncharacterized protein</fullName>
    </submittedName>
</protein>
<gene>
    <name evidence="1" type="ORF">DSL72_007000</name>
</gene>
<organism evidence="1 2">
    <name type="scientific">Monilinia vaccinii-corymbosi</name>
    <dbReference type="NCBI Taxonomy" id="61207"/>
    <lineage>
        <taxon>Eukaryota</taxon>
        <taxon>Fungi</taxon>
        <taxon>Dikarya</taxon>
        <taxon>Ascomycota</taxon>
        <taxon>Pezizomycotina</taxon>
        <taxon>Leotiomycetes</taxon>
        <taxon>Helotiales</taxon>
        <taxon>Sclerotiniaceae</taxon>
        <taxon>Monilinia</taxon>
    </lineage>
</organism>
<accession>A0A8A3PKL6</accession>
<reference evidence="1" key="1">
    <citation type="submission" date="2020-10" db="EMBL/GenBank/DDBJ databases">
        <title>Genome Sequence of Monilinia vaccinii-corymbosi Sheds Light on Mummy Berry Disease Infection of Blueberry and Mating Type.</title>
        <authorList>
            <person name="Yow A.G."/>
            <person name="Zhang Y."/>
            <person name="Bansal K."/>
            <person name="Eacker S.M."/>
            <person name="Sullivan S."/>
            <person name="Liachko I."/>
            <person name="Cubeta M.A."/>
            <person name="Rollins J.A."/>
            <person name="Ashrafi H."/>
        </authorList>
    </citation>
    <scope>NUCLEOTIDE SEQUENCE</scope>
    <source>
        <strain evidence="1">RL-1</strain>
    </source>
</reference>
<name>A0A8A3PKL6_9HELO</name>
<dbReference type="EMBL" id="CP063410">
    <property type="protein sequence ID" value="QSZ35878.1"/>
    <property type="molecule type" value="Genomic_DNA"/>
</dbReference>
<keyword evidence="2" id="KW-1185">Reference proteome</keyword>
<evidence type="ECO:0000313" key="1">
    <source>
        <dbReference type="EMBL" id="QSZ35878.1"/>
    </source>
</evidence>
<sequence length="183" mass="20904">MLPEGLSSSYKRYRDNTNIFSAWLGQTAEEVRIMKTLPAHHANADSTMLSIVDITYFPTMKHLKAPREGNDTTDLDDFLYYPVYQIINKTTRALQDCEPKKFSPAVPPLSLSLFSKEVEGQWVIDGKQEDDVKLTQFLLELAIQEKFQGYGGFKTPPNEPGNNFGDSMRSFYRNCSGKRKYTL</sequence>